<keyword evidence="1" id="KW-0812">Transmembrane</keyword>
<organism evidence="2 3">
    <name type="scientific">Acrobeloides nanus</name>
    <dbReference type="NCBI Taxonomy" id="290746"/>
    <lineage>
        <taxon>Eukaryota</taxon>
        <taxon>Metazoa</taxon>
        <taxon>Ecdysozoa</taxon>
        <taxon>Nematoda</taxon>
        <taxon>Chromadorea</taxon>
        <taxon>Rhabditida</taxon>
        <taxon>Tylenchina</taxon>
        <taxon>Cephalobomorpha</taxon>
        <taxon>Cephaloboidea</taxon>
        <taxon>Cephalobidae</taxon>
        <taxon>Acrobeloides</taxon>
    </lineage>
</organism>
<feature type="transmembrane region" description="Helical" evidence="1">
    <location>
        <begin position="42"/>
        <end position="65"/>
    </location>
</feature>
<dbReference type="WBParaSite" id="ACRNAN_scaffold3832.g25754.t1">
    <property type="protein sequence ID" value="ACRNAN_scaffold3832.g25754.t1"/>
    <property type="gene ID" value="ACRNAN_scaffold3832.g25754"/>
</dbReference>
<feature type="transmembrane region" description="Helical" evidence="1">
    <location>
        <begin position="214"/>
        <end position="236"/>
    </location>
</feature>
<reference evidence="3" key="1">
    <citation type="submission" date="2022-11" db="UniProtKB">
        <authorList>
            <consortium name="WormBaseParasite"/>
        </authorList>
    </citation>
    <scope>IDENTIFICATION</scope>
</reference>
<protein>
    <submittedName>
        <fullName evidence="3">Gustatory receptor</fullName>
    </submittedName>
</protein>
<feature type="transmembrane region" description="Helical" evidence="1">
    <location>
        <begin position="257"/>
        <end position="276"/>
    </location>
</feature>
<feature type="transmembrane region" description="Helical" evidence="1">
    <location>
        <begin position="92"/>
        <end position="112"/>
    </location>
</feature>
<evidence type="ECO:0000313" key="3">
    <source>
        <dbReference type="WBParaSite" id="ACRNAN_scaffold3832.g25754.t1"/>
    </source>
</evidence>
<feature type="transmembrane region" description="Helical" evidence="1">
    <location>
        <begin position="175"/>
        <end position="202"/>
    </location>
</feature>
<sequence>MAEENSAVLKLLRDPTCIKLFCAGLSFIQLLMFGSLDSNYPPILTIVISSITFLSSILIITLVVNEKTEVFAKFRFWKCITGKVEIEWDGMYYTYVTVLSSFNLLAIVYNIIYLRGNTMGHIVIAIIGLVLTVVYFVEAYRSYDHTKTNFIDMANEVYAPTSYVRLLKLIGRFPVIMRLVILVLSVVFITLIAIGPSLFGWYWWYSSYMHCKNIFMIFAASLLVGISVVNIGFIKFKCFQAKLEKVTNKDIACCIRSGLPLAMTSISFCGFGVSLPRLDRDFITPIIAGIIVVVTLLVALAESHGKMEDDDSQFVEEDQRSMLPKNLAKHIMNPVVSDQLKKQFIPDEAITENPYNNRPLFI</sequence>
<accession>A0A914DTB8</accession>
<dbReference type="Proteomes" id="UP000887540">
    <property type="component" value="Unplaced"/>
</dbReference>
<proteinExistence type="predicted"/>
<name>A0A914DTB8_9BILA</name>
<evidence type="ECO:0000313" key="2">
    <source>
        <dbReference type="Proteomes" id="UP000887540"/>
    </source>
</evidence>
<evidence type="ECO:0000256" key="1">
    <source>
        <dbReference type="SAM" id="Phobius"/>
    </source>
</evidence>
<feature type="transmembrane region" description="Helical" evidence="1">
    <location>
        <begin position="118"/>
        <end position="137"/>
    </location>
</feature>
<keyword evidence="1" id="KW-1133">Transmembrane helix</keyword>
<keyword evidence="2" id="KW-1185">Reference proteome</keyword>
<dbReference type="AlphaFoldDB" id="A0A914DTB8"/>
<keyword evidence="1" id="KW-0472">Membrane</keyword>
<feature type="transmembrane region" description="Helical" evidence="1">
    <location>
        <begin position="17"/>
        <end position="36"/>
    </location>
</feature>
<feature type="transmembrane region" description="Helical" evidence="1">
    <location>
        <begin position="282"/>
        <end position="301"/>
    </location>
</feature>